<comment type="function">
    <text evidence="6">Component of the Mediator complex, a coactivator involved in the regulated transcription of nearly all RNA polymerase II-dependent genes. Mediator functions as a bridge to convey information from gene-specific regulatory proteins to the basal RNA polymerase II transcription machinery.</text>
</comment>
<dbReference type="InterPro" id="IPR037212">
    <property type="entry name" value="Med7/Med21-like"/>
</dbReference>
<comment type="subcellular location">
    <subcellularLocation>
        <location evidence="1 6">Nucleus</location>
    </subcellularLocation>
</comment>
<evidence type="ECO:0000313" key="7">
    <source>
        <dbReference type="EMBL" id="CAD7700384.1"/>
    </source>
</evidence>
<accession>A0A8S1IZ46</accession>
<sequence length="196" mass="21982">MGLQRQAYPPPPAFYKLYKGAQEGGEGEGRAPPAPPAPLEGEYHIFGEIHETRDGIPDIPVQRLFKEEGQIDFKKELLKMNQEVLFAFLELISNLIERPTAYARQLEAIGVLLRNMHQLLNKLRPHQALATMEYLLKTELEEMRQLLGDVREQVDSANRMLHSAGDSLVAACGEEAYGLHDIPATQESMDTGDENS</sequence>
<comment type="caution">
    <text evidence="7">The sequence shown here is derived from an EMBL/GenBank/DDBJ whole genome shotgun (WGS) entry which is preliminary data.</text>
</comment>
<evidence type="ECO:0000256" key="2">
    <source>
        <dbReference type="ARBA" id="ARBA00009994"/>
    </source>
</evidence>
<dbReference type="Proteomes" id="UP000708148">
    <property type="component" value="Unassembled WGS sequence"/>
</dbReference>
<dbReference type="Pfam" id="PF05983">
    <property type="entry name" value="Med7"/>
    <property type="match status" value="1"/>
</dbReference>
<evidence type="ECO:0000256" key="3">
    <source>
        <dbReference type="ARBA" id="ARBA00023015"/>
    </source>
</evidence>
<keyword evidence="5 6" id="KW-0539">Nucleus</keyword>
<dbReference type="GO" id="GO:0003712">
    <property type="term" value="F:transcription coregulator activity"/>
    <property type="evidence" value="ECO:0007669"/>
    <property type="project" value="InterPro"/>
</dbReference>
<keyword evidence="3 6" id="KW-0805">Transcription regulation</keyword>
<gene>
    <name evidence="7" type="ORF">OSTQU699_LOCUS5743</name>
</gene>
<dbReference type="PANTHER" id="PTHR21428">
    <property type="entry name" value="MEDIATOR OF RNA POLYMERASE II TRANSCRIPTION SUBUNIT 7"/>
    <property type="match status" value="1"/>
</dbReference>
<dbReference type="GO" id="GO:0006357">
    <property type="term" value="P:regulation of transcription by RNA polymerase II"/>
    <property type="evidence" value="ECO:0007669"/>
    <property type="project" value="InterPro"/>
</dbReference>
<dbReference type="GO" id="GO:0070847">
    <property type="term" value="C:core mediator complex"/>
    <property type="evidence" value="ECO:0007669"/>
    <property type="project" value="TreeGrafter"/>
</dbReference>
<evidence type="ECO:0000256" key="1">
    <source>
        <dbReference type="ARBA" id="ARBA00004123"/>
    </source>
</evidence>
<evidence type="ECO:0000256" key="5">
    <source>
        <dbReference type="ARBA" id="ARBA00023242"/>
    </source>
</evidence>
<reference evidence="7" key="1">
    <citation type="submission" date="2020-12" db="EMBL/GenBank/DDBJ databases">
        <authorList>
            <person name="Iha C."/>
        </authorList>
    </citation>
    <scope>NUCLEOTIDE SEQUENCE</scope>
</reference>
<evidence type="ECO:0000313" key="8">
    <source>
        <dbReference type="Proteomes" id="UP000708148"/>
    </source>
</evidence>
<dbReference type="Gene3D" id="6.10.140.200">
    <property type="match status" value="1"/>
</dbReference>
<keyword evidence="8" id="KW-1185">Reference proteome</keyword>
<keyword evidence="4 6" id="KW-0804">Transcription</keyword>
<dbReference type="EMBL" id="CAJHUC010001246">
    <property type="protein sequence ID" value="CAD7700384.1"/>
    <property type="molecule type" value="Genomic_DNA"/>
</dbReference>
<proteinExistence type="inferred from homology"/>
<evidence type="ECO:0000256" key="6">
    <source>
        <dbReference type="RuleBase" id="RU364060"/>
    </source>
</evidence>
<dbReference type="GO" id="GO:0016592">
    <property type="term" value="C:mediator complex"/>
    <property type="evidence" value="ECO:0007669"/>
    <property type="project" value="InterPro"/>
</dbReference>
<evidence type="ECO:0000256" key="4">
    <source>
        <dbReference type="ARBA" id="ARBA00023163"/>
    </source>
</evidence>
<comment type="subunit">
    <text evidence="6">Component of the Mediator complex.</text>
</comment>
<dbReference type="InterPro" id="IPR009244">
    <property type="entry name" value="Mediatior_Med7"/>
</dbReference>
<keyword evidence="6" id="KW-0010">Activator</keyword>
<name>A0A8S1IZ46_9CHLO</name>
<comment type="similarity">
    <text evidence="2 6">Belongs to the Mediator complex subunit 7 family.</text>
</comment>
<dbReference type="PANTHER" id="PTHR21428:SF11">
    <property type="entry name" value="MEDIATOR OF RNA POLYMERASE II TRANSCRIPTION SUBUNIT 7"/>
    <property type="match status" value="1"/>
</dbReference>
<dbReference type="OrthoDB" id="10253553at2759"/>
<dbReference type="AlphaFoldDB" id="A0A8S1IZ46"/>
<protein>
    <recommendedName>
        <fullName evidence="6">Mediator of RNA polymerase II transcription subunit 7</fullName>
    </recommendedName>
</protein>
<dbReference type="SUPFAM" id="SSF140718">
    <property type="entry name" value="Mediator hinge subcomplex-like"/>
    <property type="match status" value="1"/>
</dbReference>
<organism evidence="7 8">
    <name type="scientific">Ostreobium quekettii</name>
    <dbReference type="NCBI Taxonomy" id="121088"/>
    <lineage>
        <taxon>Eukaryota</taxon>
        <taxon>Viridiplantae</taxon>
        <taxon>Chlorophyta</taxon>
        <taxon>core chlorophytes</taxon>
        <taxon>Ulvophyceae</taxon>
        <taxon>TCBD clade</taxon>
        <taxon>Bryopsidales</taxon>
        <taxon>Ostreobineae</taxon>
        <taxon>Ostreobiaceae</taxon>
        <taxon>Ostreobium</taxon>
    </lineage>
</organism>
<dbReference type="InterPro" id="IPR044888">
    <property type="entry name" value="Mediatior_Med7_sf"/>
</dbReference>